<dbReference type="Proteomes" id="UP000196880">
    <property type="component" value="Unassembled WGS sequence"/>
</dbReference>
<name>A0A210RZ63_9BURK</name>
<dbReference type="SUPFAM" id="SSF55248">
    <property type="entry name" value="PCD-like"/>
    <property type="match status" value="1"/>
</dbReference>
<evidence type="ECO:0000256" key="2">
    <source>
        <dbReference type="ARBA" id="ARBA00006472"/>
    </source>
</evidence>
<keyword evidence="4" id="KW-0456">Lyase</keyword>
<dbReference type="GO" id="GO:0006729">
    <property type="term" value="P:tetrahydrobiopterin biosynthetic process"/>
    <property type="evidence" value="ECO:0007669"/>
    <property type="project" value="InterPro"/>
</dbReference>
<organism evidence="5 6">
    <name type="scientific">Polynucleobacter hirudinilacicola</name>
    <dbReference type="NCBI Taxonomy" id="1743166"/>
    <lineage>
        <taxon>Bacteria</taxon>
        <taxon>Pseudomonadati</taxon>
        <taxon>Pseudomonadota</taxon>
        <taxon>Betaproteobacteria</taxon>
        <taxon>Burkholderiales</taxon>
        <taxon>Burkholderiaceae</taxon>
        <taxon>Polynucleobacter</taxon>
    </lineage>
</organism>
<dbReference type="EMBL" id="NAIA01000002">
    <property type="protein sequence ID" value="OWF66271.1"/>
    <property type="molecule type" value="Genomic_DNA"/>
</dbReference>
<comment type="catalytic activity">
    <reaction evidence="1">
        <text>(4aS,6R)-4a-hydroxy-L-erythro-5,6,7,8-tetrahydrobiopterin = (6R)-L-erythro-6,7-dihydrobiopterin + H2O</text>
        <dbReference type="Rhea" id="RHEA:11920"/>
        <dbReference type="ChEBI" id="CHEBI:15377"/>
        <dbReference type="ChEBI" id="CHEBI:15642"/>
        <dbReference type="ChEBI" id="CHEBI:43120"/>
        <dbReference type="EC" id="4.2.1.96"/>
    </reaction>
</comment>
<evidence type="ECO:0000313" key="5">
    <source>
        <dbReference type="EMBL" id="OWF66271.1"/>
    </source>
</evidence>
<dbReference type="Pfam" id="PF01329">
    <property type="entry name" value="Pterin_4a"/>
    <property type="match status" value="1"/>
</dbReference>
<sequence length="99" mass="11471">MKPSLIPSNFDFQNSIPLWTPDKAKQVIFREFAFADFKQAFRFMTLSAQYAEEIDHHPDWSNSWNKVTVHLTTHSSKGLTELDIQMAKAMDIFSIEAMC</sequence>
<reference evidence="5 6" key="1">
    <citation type="submission" date="2017-03" db="EMBL/GenBank/DDBJ databases">
        <title>New species Polynucleobacter sp. MWH-EgelM1-30-B4.</title>
        <authorList>
            <person name="Hahn M.W."/>
        </authorList>
    </citation>
    <scope>NUCLEOTIDE SEQUENCE [LARGE SCALE GENOMIC DNA]</scope>
    <source>
        <strain evidence="5 6">MWH-EgelM1-30-B4</strain>
    </source>
</reference>
<keyword evidence="6" id="KW-1185">Reference proteome</keyword>
<dbReference type="InterPro" id="IPR036428">
    <property type="entry name" value="PCD_sf"/>
</dbReference>
<dbReference type="AlphaFoldDB" id="A0A210RZ63"/>
<proteinExistence type="inferred from homology"/>
<evidence type="ECO:0000256" key="3">
    <source>
        <dbReference type="ARBA" id="ARBA00013252"/>
    </source>
</evidence>
<dbReference type="InterPro" id="IPR001533">
    <property type="entry name" value="Pterin_deHydtase"/>
</dbReference>
<dbReference type="OrthoDB" id="9794987at2"/>
<gene>
    <name evidence="5" type="ORF">B6A14_03490</name>
</gene>
<dbReference type="GO" id="GO:0008124">
    <property type="term" value="F:4-alpha-hydroxytetrahydrobiopterin dehydratase activity"/>
    <property type="evidence" value="ECO:0007669"/>
    <property type="project" value="UniProtKB-EC"/>
</dbReference>
<accession>A0A210RZ63</accession>
<dbReference type="RefSeq" id="WP_087909071.1">
    <property type="nucleotide sequence ID" value="NZ_NAIA01000002.1"/>
</dbReference>
<dbReference type="Gene3D" id="3.30.1360.20">
    <property type="entry name" value="Transcriptional coactivator/pterin dehydratase"/>
    <property type="match status" value="1"/>
</dbReference>
<protein>
    <recommendedName>
        <fullName evidence="3">4a-hydroxytetrahydrobiopterin dehydratase</fullName>
        <ecNumber evidence="3">4.2.1.96</ecNumber>
    </recommendedName>
</protein>
<dbReference type="EC" id="4.2.1.96" evidence="3"/>
<comment type="similarity">
    <text evidence="2">Belongs to the pterin-4-alpha-carbinolamine dehydratase family.</text>
</comment>
<evidence type="ECO:0000256" key="1">
    <source>
        <dbReference type="ARBA" id="ARBA00001554"/>
    </source>
</evidence>
<dbReference type="PANTHER" id="PTHR12599">
    <property type="entry name" value="PTERIN-4-ALPHA-CARBINOLAMINE DEHYDRATASE"/>
    <property type="match status" value="1"/>
</dbReference>
<comment type="caution">
    <text evidence="5">The sequence shown here is derived from an EMBL/GenBank/DDBJ whole genome shotgun (WGS) entry which is preliminary data.</text>
</comment>
<dbReference type="PANTHER" id="PTHR12599:SF0">
    <property type="entry name" value="PTERIN-4-ALPHA-CARBINOLAMINE DEHYDRATASE"/>
    <property type="match status" value="1"/>
</dbReference>
<evidence type="ECO:0000256" key="4">
    <source>
        <dbReference type="ARBA" id="ARBA00023239"/>
    </source>
</evidence>
<evidence type="ECO:0000313" key="6">
    <source>
        <dbReference type="Proteomes" id="UP000196880"/>
    </source>
</evidence>